<comment type="caution">
    <text evidence="2">The sequence shown here is derived from an EMBL/GenBank/DDBJ whole genome shotgun (WGS) entry which is preliminary data.</text>
</comment>
<reference evidence="2 3" key="1">
    <citation type="submission" date="2015-07" db="EMBL/GenBank/DDBJ databases">
        <title>Foodborne Vibrio parahaemolyticus Isolates.</title>
        <authorList>
            <person name="Ronholm J."/>
            <person name="Petronella N."/>
            <person name="Kenwell R."/>
            <person name="Banerjee S."/>
        </authorList>
    </citation>
    <scope>NUCLEOTIDE SEQUENCE [LARGE SCALE GENOMIC DNA]</scope>
    <source>
        <strain evidence="2 3">HS-06-05</strain>
    </source>
</reference>
<dbReference type="AlphaFoldDB" id="A0AAW3ITC5"/>
<feature type="transmembrane region" description="Helical" evidence="1">
    <location>
        <begin position="20"/>
        <end position="42"/>
    </location>
</feature>
<keyword evidence="1" id="KW-0472">Membrane</keyword>
<sequence length="110" mass="11965">MASDITQFFKDLSALNDWNALALASTISAAYLYSMTGLLNLFNPKNTASTDDWSLVWIPFVVATCNVLACVLLVGYQLGSWAVWVSSLVNIGLFLMGPVSVQKTKKASVR</sequence>
<keyword evidence="1" id="KW-0812">Transmembrane</keyword>
<protein>
    <submittedName>
        <fullName evidence="2">Uncharacterized protein</fullName>
    </submittedName>
</protein>
<name>A0AAW3ITC5_VIBPH</name>
<organism evidence="2 3">
    <name type="scientific">Vibrio parahaemolyticus</name>
    <dbReference type="NCBI Taxonomy" id="670"/>
    <lineage>
        <taxon>Bacteria</taxon>
        <taxon>Pseudomonadati</taxon>
        <taxon>Pseudomonadota</taxon>
        <taxon>Gammaproteobacteria</taxon>
        <taxon>Vibrionales</taxon>
        <taxon>Vibrionaceae</taxon>
        <taxon>Vibrio</taxon>
    </lineage>
</organism>
<evidence type="ECO:0000256" key="1">
    <source>
        <dbReference type="SAM" id="Phobius"/>
    </source>
</evidence>
<feature type="transmembrane region" description="Helical" evidence="1">
    <location>
        <begin position="81"/>
        <end position="101"/>
    </location>
</feature>
<dbReference type="EMBL" id="LIRS01000110">
    <property type="protein sequence ID" value="KOY26442.1"/>
    <property type="molecule type" value="Genomic_DNA"/>
</dbReference>
<dbReference type="Proteomes" id="UP000037697">
    <property type="component" value="Unassembled WGS sequence"/>
</dbReference>
<evidence type="ECO:0000313" key="2">
    <source>
        <dbReference type="EMBL" id="KOY26442.1"/>
    </source>
</evidence>
<evidence type="ECO:0000313" key="3">
    <source>
        <dbReference type="Proteomes" id="UP000037697"/>
    </source>
</evidence>
<proteinExistence type="predicted"/>
<dbReference type="RefSeq" id="WP_053812474.1">
    <property type="nucleotide sequence ID" value="NZ_LIRS01000110.1"/>
</dbReference>
<accession>A0AAW3ITC5</accession>
<feature type="transmembrane region" description="Helical" evidence="1">
    <location>
        <begin position="54"/>
        <end position="75"/>
    </location>
</feature>
<gene>
    <name evidence="2" type="ORF">ACX05_20055</name>
</gene>
<keyword evidence="1" id="KW-1133">Transmembrane helix</keyword>